<sequence length="71" mass="7761">MSNTENQNLNLAATASEKVMLVPVNSTESSANIYQTLLVNGGVTILAIFALTYFTRSQIDAITKLLKAWKK</sequence>
<keyword evidence="1" id="KW-1133">Transmembrane helix</keyword>
<evidence type="ECO:0000256" key="1">
    <source>
        <dbReference type="SAM" id="Phobius"/>
    </source>
</evidence>
<keyword evidence="1" id="KW-0812">Transmembrane</keyword>
<dbReference type="Proteomes" id="UP000753908">
    <property type="component" value="Unassembled WGS sequence"/>
</dbReference>
<organism evidence="2 3">
    <name type="scientific">Symplocastrum torsivum CPER-KK1</name>
    <dbReference type="NCBI Taxonomy" id="450513"/>
    <lineage>
        <taxon>Bacteria</taxon>
        <taxon>Bacillati</taxon>
        <taxon>Cyanobacteriota</taxon>
        <taxon>Cyanophyceae</taxon>
        <taxon>Oscillatoriophycideae</taxon>
        <taxon>Oscillatoriales</taxon>
        <taxon>Microcoleaceae</taxon>
        <taxon>Symplocastrum</taxon>
    </lineage>
</organism>
<keyword evidence="1" id="KW-0472">Membrane</keyword>
<accession>A0A951PKU8</accession>
<gene>
    <name evidence="2" type="ORF">KME25_09885</name>
</gene>
<evidence type="ECO:0000313" key="3">
    <source>
        <dbReference type="Proteomes" id="UP000753908"/>
    </source>
</evidence>
<protein>
    <submittedName>
        <fullName evidence="2">Uncharacterized protein</fullName>
    </submittedName>
</protein>
<reference evidence="2" key="2">
    <citation type="journal article" date="2022" name="Microbiol. Resour. Announc.">
        <title>Metagenome Sequencing to Explore Phylogenomics of Terrestrial Cyanobacteria.</title>
        <authorList>
            <person name="Ward R.D."/>
            <person name="Stajich J.E."/>
            <person name="Johansen J.R."/>
            <person name="Huntemann M."/>
            <person name="Clum A."/>
            <person name="Foster B."/>
            <person name="Foster B."/>
            <person name="Roux S."/>
            <person name="Palaniappan K."/>
            <person name="Varghese N."/>
            <person name="Mukherjee S."/>
            <person name="Reddy T.B.K."/>
            <person name="Daum C."/>
            <person name="Copeland A."/>
            <person name="Chen I.A."/>
            <person name="Ivanova N.N."/>
            <person name="Kyrpides N.C."/>
            <person name="Shapiro N."/>
            <person name="Eloe-Fadrosh E.A."/>
            <person name="Pietrasiak N."/>
        </authorList>
    </citation>
    <scope>NUCLEOTIDE SEQUENCE</scope>
    <source>
        <strain evidence="2">CPER-KK1</strain>
    </source>
</reference>
<reference evidence="2" key="1">
    <citation type="submission" date="2021-05" db="EMBL/GenBank/DDBJ databases">
        <authorList>
            <person name="Pietrasiak N."/>
            <person name="Ward R."/>
            <person name="Stajich J.E."/>
            <person name="Kurbessoian T."/>
        </authorList>
    </citation>
    <scope>NUCLEOTIDE SEQUENCE</scope>
    <source>
        <strain evidence="2">CPER-KK1</strain>
    </source>
</reference>
<comment type="caution">
    <text evidence="2">The sequence shown here is derived from an EMBL/GenBank/DDBJ whole genome shotgun (WGS) entry which is preliminary data.</text>
</comment>
<proteinExistence type="predicted"/>
<dbReference type="AlphaFoldDB" id="A0A951PKU8"/>
<evidence type="ECO:0000313" key="2">
    <source>
        <dbReference type="EMBL" id="MBW4544734.1"/>
    </source>
</evidence>
<dbReference type="EMBL" id="JAHHIF010000010">
    <property type="protein sequence ID" value="MBW4544734.1"/>
    <property type="molecule type" value="Genomic_DNA"/>
</dbReference>
<feature type="transmembrane region" description="Helical" evidence="1">
    <location>
        <begin position="33"/>
        <end position="54"/>
    </location>
</feature>
<name>A0A951PKU8_9CYAN</name>